<gene>
    <name evidence="1" type="ordered locus">Pogu_2046</name>
</gene>
<dbReference type="HOGENOM" id="CLU_2550426_0_0_2"/>
<sequence length="82" mass="9332">MSLGEELVVGFALGFTVALNEAIDVGALETPYKFPFGLAARILAEMFIWYAQFRRTILNLLWLVANSRTPRLLLGRLLRRSY</sequence>
<protein>
    <submittedName>
        <fullName evidence="1">Uncharacterized protein</fullName>
    </submittedName>
</protein>
<proteinExistence type="predicted"/>
<evidence type="ECO:0000313" key="1">
    <source>
        <dbReference type="EMBL" id="AFA40073.1"/>
    </source>
</evidence>
<dbReference type="KEGG" id="pog:Pogu_2046"/>
<dbReference type="Proteomes" id="UP000009062">
    <property type="component" value="Chromosome"/>
</dbReference>
<dbReference type="AlphaFoldDB" id="H6QB76"/>
<evidence type="ECO:0000313" key="2">
    <source>
        <dbReference type="Proteomes" id="UP000009062"/>
    </source>
</evidence>
<keyword evidence="2" id="KW-1185">Reference proteome</keyword>
<name>H6QB76_PYROT</name>
<reference evidence="1 2" key="1">
    <citation type="journal article" date="2012" name="Stand. Genomic Sci.">
        <title>Complete genome sequence of Pyrobaculum oguniense.</title>
        <authorList>
            <person name="Bernick D.L."/>
            <person name="Karplus K."/>
            <person name="Lui L.M."/>
            <person name="Coker J.K."/>
            <person name="Murphy J.N."/>
            <person name="Chan P.P."/>
            <person name="Cozen A.E."/>
            <person name="Lowe T.M."/>
        </authorList>
    </citation>
    <scope>NUCLEOTIDE SEQUENCE [LARGE SCALE GENOMIC DNA]</scope>
    <source>
        <strain evidence="1 2">TE7</strain>
    </source>
</reference>
<organism evidence="1 2">
    <name type="scientific">Pyrobaculum oguniense (strain DSM 13380 / JCM 10595 / TE7)</name>
    <dbReference type="NCBI Taxonomy" id="698757"/>
    <lineage>
        <taxon>Archaea</taxon>
        <taxon>Thermoproteota</taxon>
        <taxon>Thermoprotei</taxon>
        <taxon>Thermoproteales</taxon>
        <taxon>Thermoproteaceae</taxon>
        <taxon>Pyrobaculum</taxon>
    </lineage>
</organism>
<dbReference type="EMBL" id="CP003316">
    <property type="protein sequence ID" value="AFA40073.1"/>
    <property type="molecule type" value="Genomic_DNA"/>
</dbReference>
<accession>H6QB76</accession>